<keyword evidence="1" id="KW-0175">Coiled coil</keyword>
<evidence type="ECO:0000256" key="2">
    <source>
        <dbReference type="SAM" id="MobiDB-lite"/>
    </source>
</evidence>
<feature type="compositionally biased region" description="Basic and acidic residues" evidence="2">
    <location>
        <begin position="520"/>
        <end position="531"/>
    </location>
</feature>
<feature type="coiled-coil region" evidence="1">
    <location>
        <begin position="631"/>
        <end position="658"/>
    </location>
</feature>
<accession>A0A7S2SKJ5</accession>
<feature type="compositionally biased region" description="Polar residues" evidence="2">
    <location>
        <begin position="295"/>
        <end position="307"/>
    </location>
</feature>
<name>A0A7S2SKJ5_9STRA</name>
<dbReference type="PANTHER" id="PTHR13601">
    <property type="entry name" value="GAMETOGENETIN-BINDING PROTEIN 2"/>
    <property type="match status" value="1"/>
</dbReference>
<feature type="compositionally biased region" description="Acidic residues" evidence="2">
    <location>
        <begin position="259"/>
        <end position="269"/>
    </location>
</feature>
<protein>
    <recommendedName>
        <fullName evidence="4">Gametogenetin-binding protein 2</fullName>
    </recommendedName>
</protein>
<feature type="region of interest" description="Disordered" evidence="2">
    <location>
        <begin position="234"/>
        <end position="269"/>
    </location>
</feature>
<evidence type="ECO:0000313" key="3">
    <source>
        <dbReference type="EMBL" id="CAD9702697.1"/>
    </source>
</evidence>
<dbReference type="EMBL" id="HBHK01023858">
    <property type="protein sequence ID" value="CAD9702697.1"/>
    <property type="molecule type" value="Transcribed_RNA"/>
</dbReference>
<feature type="region of interest" description="Disordered" evidence="2">
    <location>
        <begin position="295"/>
        <end position="349"/>
    </location>
</feature>
<evidence type="ECO:0000256" key="1">
    <source>
        <dbReference type="SAM" id="Coils"/>
    </source>
</evidence>
<feature type="compositionally biased region" description="Acidic residues" evidence="2">
    <location>
        <begin position="236"/>
        <end position="245"/>
    </location>
</feature>
<feature type="compositionally biased region" description="Basic residues" evidence="2">
    <location>
        <begin position="311"/>
        <end position="326"/>
    </location>
</feature>
<evidence type="ECO:0008006" key="4">
    <source>
        <dbReference type="Google" id="ProtNLM"/>
    </source>
</evidence>
<dbReference type="GO" id="GO:0005737">
    <property type="term" value="C:cytoplasm"/>
    <property type="evidence" value="ECO:0007669"/>
    <property type="project" value="TreeGrafter"/>
</dbReference>
<organism evidence="3">
    <name type="scientific">Mucochytrium quahogii</name>
    <dbReference type="NCBI Taxonomy" id="96639"/>
    <lineage>
        <taxon>Eukaryota</taxon>
        <taxon>Sar</taxon>
        <taxon>Stramenopiles</taxon>
        <taxon>Bigyra</taxon>
        <taxon>Labyrinthulomycetes</taxon>
        <taxon>Thraustochytrida</taxon>
        <taxon>Thraustochytriidae</taxon>
        <taxon>Mucochytrium</taxon>
    </lineage>
</organism>
<gene>
    <name evidence="3" type="ORF">QSP1433_LOCUS15004</name>
</gene>
<proteinExistence type="predicted"/>
<feature type="region of interest" description="Disordered" evidence="2">
    <location>
        <begin position="571"/>
        <end position="606"/>
    </location>
</feature>
<feature type="compositionally biased region" description="Basic residues" evidence="2">
    <location>
        <begin position="499"/>
        <end position="519"/>
    </location>
</feature>
<sequence>MLAASRLKRPSLVVYERENEVVNFVLSHSELTPDKEILDGMKNLSKEDLARCLRCKKSSILDIITQYSQDISCSGCVRTIRASLEQEFPKQGLMHALFTQVDGHLEIRPKFQELGVHEIGKVFAAFNNCSYFSRKSNGKRQRCSLHTAHPRIDEDWLQIWEEMPDHLKEKVVRMDVEELSDALMTHLKDLYFCRDCRGNVLRALDLLVGYLDVGDLPMDDEFCEEYFLPFQLSTQDCDEDEDDPENPMYDAGEYKSGDEDSFGDIDDVDSLPQIDISEYDIKTADGEKKLTNNLSSYFSDDSDQSPGCSGKRPKSKRRRGPKHRRYHTSEHNVSAHGHGHCHDVGNSQGRGTEQAFKSFWDENDNEDDDSGSEFGLGSDVVTHVICALYEVPTLIRKAIEADERDEASRANGQNSDRHAPTLKDGQSELLHCIGKFMLNRIKDSWILQLVRAQTDELLVWLTLSCIRFNVQSAAQTGFGSQAIISLLEEEDRKREALNKKKNKKKQKKKNKKKNKKKKAGEKALENSEAVERPQSQPLEEDSQSKPPSPASANDHGWSEDSEARLLAQLCGQLSPSGGGDDTSVGEFHDKEESSSPNIEVFDQSEDRFLSTMGIDLSMQEGDMNEFGQDEEALTDEEIREAQKKLKEMMAKSSRAQLRANLREKFDNLCLKTS</sequence>
<feature type="region of interest" description="Disordered" evidence="2">
    <location>
        <begin position="495"/>
        <end position="559"/>
    </location>
</feature>
<dbReference type="PANTHER" id="PTHR13601:SF2">
    <property type="entry name" value="GAMETOGENETIN-BINDING PROTEIN 2"/>
    <property type="match status" value="1"/>
</dbReference>
<dbReference type="GO" id="GO:0005634">
    <property type="term" value="C:nucleus"/>
    <property type="evidence" value="ECO:0007669"/>
    <property type="project" value="TreeGrafter"/>
</dbReference>
<dbReference type="InterPro" id="IPR026073">
    <property type="entry name" value="GGNBP2"/>
</dbReference>
<reference evidence="3" key="1">
    <citation type="submission" date="2021-01" db="EMBL/GenBank/DDBJ databases">
        <authorList>
            <person name="Corre E."/>
            <person name="Pelletier E."/>
            <person name="Niang G."/>
            <person name="Scheremetjew M."/>
            <person name="Finn R."/>
            <person name="Kale V."/>
            <person name="Holt S."/>
            <person name="Cochrane G."/>
            <person name="Meng A."/>
            <person name="Brown T."/>
            <person name="Cohen L."/>
        </authorList>
    </citation>
    <scope>NUCLEOTIDE SEQUENCE</scope>
    <source>
        <strain evidence="3">NY070348D</strain>
    </source>
</reference>
<dbReference type="AlphaFoldDB" id="A0A7S2SKJ5"/>